<name>A0ABX3NFR1_9GAMM</name>
<dbReference type="EMBL" id="MXAP01000181">
    <property type="protein sequence ID" value="OPH33316.1"/>
    <property type="molecule type" value="Genomic_DNA"/>
</dbReference>
<sequence length="69" mass="7551">MKAFNICLIIMISLSSLTLSACDPFKGLRDYGQEAGANGKFKGFKNARGGEMFGLVKIMLYMPMKAIVI</sequence>
<accession>A0ABX3NFR1</accession>
<proteinExistence type="predicted"/>
<dbReference type="Proteomes" id="UP000190777">
    <property type="component" value="Unassembled WGS sequence"/>
</dbReference>
<keyword evidence="3" id="KW-1185">Reference proteome</keyword>
<feature type="signal peptide" evidence="1">
    <location>
        <begin position="1"/>
        <end position="21"/>
    </location>
</feature>
<evidence type="ECO:0000256" key="1">
    <source>
        <dbReference type="SAM" id="SignalP"/>
    </source>
</evidence>
<organism evidence="2 3">
    <name type="scientific">Moraxella equi</name>
    <dbReference type="NCBI Taxonomy" id="60442"/>
    <lineage>
        <taxon>Bacteria</taxon>
        <taxon>Pseudomonadati</taxon>
        <taxon>Pseudomonadota</taxon>
        <taxon>Gammaproteobacteria</taxon>
        <taxon>Moraxellales</taxon>
        <taxon>Moraxellaceae</taxon>
        <taxon>Moraxella</taxon>
    </lineage>
</organism>
<comment type="caution">
    <text evidence="2">The sequence shown here is derived from an EMBL/GenBank/DDBJ whole genome shotgun (WGS) entry which is preliminary data.</text>
</comment>
<keyword evidence="1" id="KW-0732">Signal</keyword>
<reference evidence="2 3" key="1">
    <citation type="submission" date="2017-03" db="EMBL/GenBank/DDBJ databases">
        <title>Draft genome sequence of Moraxella equi CCUG 4950T type strain.</title>
        <authorList>
            <person name="Salva-Serra F."/>
            <person name="Engstrom-Jakobsson H."/>
            <person name="Thorell K."/>
            <person name="Jaen-Luchoro D."/>
            <person name="Gonzales-Siles L."/>
            <person name="Karlsson R."/>
            <person name="Yazdan S."/>
            <person name="Boulund F."/>
            <person name="Johnning A."/>
            <person name="Engstrand L."/>
            <person name="Kristiansson E."/>
            <person name="Moore E."/>
        </authorList>
    </citation>
    <scope>NUCLEOTIDE SEQUENCE [LARGE SCALE GENOMIC DNA]</scope>
    <source>
        <strain evidence="2 3">CCUG 4950</strain>
    </source>
</reference>
<protein>
    <recommendedName>
        <fullName evidence="4">Lipoprotein</fullName>
    </recommendedName>
</protein>
<feature type="chain" id="PRO_5046090352" description="Lipoprotein" evidence="1">
    <location>
        <begin position="22"/>
        <end position="69"/>
    </location>
</feature>
<dbReference type="PROSITE" id="PS51257">
    <property type="entry name" value="PROKAR_LIPOPROTEIN"/>
    <property type="match status" value="1"/>
</dbReference>
<evidence type="ECO:0008006" key="4">
    <source>
        <dbReference type="Google" id="ProtNLM"/>
    </source>
</evidence>
<evidence type="ECO:0000313" key="3">
    <source>
        <dbReference type="Proteomes" id="UP000190777"/>
    </source>
</evidence>
<dbReference type="RefSeq" id="WP_079326743.1">
    <property type="nucleotide sequence ID" value="NZ_MXAP01000181.1"/>
</dbReference>
<evidence type="ECO:0000313" key="2">
    <source>
        <dbReference type="EMBL" id="OPH33316.1"/>
    </source>
</evidence>
<gene>
    <name evidence="2" type="ORF">B5J93_12970</name>
</gene>